<organism evidence="2 3">
    <name type="scientific">Aquisphaera giovannonii</name>
    <dbReference type="NCBI Taxonomy" id="406548"/>
    <lineage>
        <taxon>Bacteria</taxon>
        <taxon>Pseudomonadati</taxon>
        <taxon>Planctomycetota</taxon>
        <taxon>Planctomycetia</taxon>
        <taxon>Isosphaerales</taxon>
        <taxon>Isosphaeraceae</taxon>
        <taxon>Aquisphaera</taxon>
    </lineage>
</organism>
<evidence type="ECO:0000313" key="2">
    <source>
        <dbReference type="EMBL" id="QEH31594.1"/>
    </source>
</evidence>
<feature type="compositionally biased region" description="Basic residues" evidence="1">
    <location>
        <begin position="19"/>
        <end position="32"/>
    </location>
</feature>
<evidence type="ECO:0000256" key="1">
    <source>
        <dbReference type="SAM" id="MobiDB-lite"/>
    </source>
</evidence>
<sequence>MRSPFDPPPQRLGVDARIPRRIRGPRPGRLARGHASAAAGQPPRRAARSSRRARPPLGAARCRAGSGRAILEGAGGADA</sequence>
<dbReference type="Proteomes" id="UP000324233">
    <property type="component" value="Chromosome"/>
</dbReference>
<feature type="compositionally biased region" description="Basic residues" evidence="1">
    <location>
        <begin position="45"/>
        <end position="54"/>
    </location>
</feature>
<reference evidence="2 3" key="1">
    <citation type="submission" date="2019-08" db="EMBL/GenBank/DDBJ databases">
        <title>Deep-cultivation of Planctomycetes and their phenomic and genomic characterization uncovers novel biology.</title>
        <authorList>
            <person name="Wiegand S."/>
            <person name="Jogler M."/>
            <person name="Boedeker C."/>
            <person name="Pinto D."/>
            <person name="Vollmers J."/>
            <person name="Rivas-Marin E."/>
            <person name="Kohn T."/>
            <person name="Peeters S.H."/>
            <person name="Heuer A."/>
            <person name="Rast P."/>
            <person name="Oberbeckmann S."/>
            <person name="Bunk B."/>
            <person name="Jeske O."/>
            <person name="Meyerdierks A."/>
            <person name="Storesund J.E."/>
            <person name="Kallscheuer N."/>
            <person name="Luecker S."/>
            <person name="Lage O.M."/>
            <person name="Pohl T."/>
            <person name="Merkel B.J."/>
            <person name="Hornburger P."/>
            <person name="Mueller R.-W."/>
            <person name="Bruemmer F."/>
            <person name="Labrenz M."/>
            <person name="Spormann A.M."/>
            <person name="Op den Camp H."/>
            <person name="Overmann J."/>
            <person name="Amann R."/>
            <person name="Jetten M.S.M."/>
            <person name="Mascher T."/>
            <person name="Medema M.H."/>
            <person name="Devos D.P."/>
            <person name="Kaster A.-K."/>
            <person name="Ovreas L."/>
            <person name="Rohde M."/>
            <person name="Galperin M.Y."/>
            <person name="Jogler C."/>
        </authorList>
    </citation>
    <scope>NUCLEOTIDE SEQUENCE [LARGE SCALE GENOMIC DNA]</scope>
    <source>
        <strain evidence="2 3">OJF2</strain>
    </source>
</reference>
<protein>
    <submittedName>
        <fullName evidence="2">Uncharacterized protein</fullName>
    </submittedName>
</protein>
<accession>A0A5B9VTZ1</accession>
<dbReference type="KEGG" id="agv:OJF2_00590"/>
<proteinExistence type="predicted"/>
<keyword evidence="3" id="KW-1185">Reference proteome</keyword>
<feature type="compositionally biased region" description="Low complexity" evidence="1">
    <location>
        <begin position="55"/>
        <end position="64"/>
    </location>
</feature>
<dbReference type="EMBL" id="CP042997">
    <property type="protein sequence ID" value="QEH31594.1"/>
    <property type="molecule type" value="Genomic_DNA"/>
</dbReference>
<dbReference type="AlphaFoldDB" id="A0A5B9VTZ1"/>
<feature type="compositionally biased region" description="Low complexity" evidence="1">
    <location>
        <begin position="33"/>
        <end position="44"/>
    </location>
</feature>
<feature type="region of interest" description="Disordered" evidence="1">
    <location>
        <begin position="1"/>
        <end position="64"/>
    </location>
</feature>
<evidence type="ECO:0000313" key="3">
    <source>
        <dbReference type="Proteomes" id="UP000324233"/>
    </source>
</evidence>
<gene>
    <name evidence="2" type="ORF">OJF2_00590</name>
</gene>
<feature type="compositionally biased region" description="Pro residues" evidence="1">
    <location>
        <begin position="1"/>
        <end position="10"/>
    </location>
</feature>
<name>A0A5B9VTZ1_9BACT</name>